<evidence type="ECO:0000313" key="1">
    <source>
        <dbReference type="EMBL" id="GEO75975.1"/>
    </source>
</evidence>
<name>A0AB34A8Y8_9LACO</name>
<dbReference type="EMBL" id="BJZM01000006">
    <property type="protein sequence ID" value="GEO75975.1"/>
    <property type="molecule type" value="Genomic_DNA"/>
</dbReference>
<proteinExistence type="predicted"/>
<organism evidence="1 2">
    <name type="scientific">Companilactobacillus crustorum</name>
    <dbReference type="NCBI Taxonomy" id="392416"/>
    <lineage>
        <taxon>Bacteria</taxon>
        <taxon>Bacillati</taxon>
        <taxon>Bacillota</taxon>
        <taxon>Bacilli</taxon>
        <taxon>Lactobacillales</taxon>
        <taxon>Lactobacillaceae</taxon>
        <taxon>Companilactobacillus</taxon>
    </lineage>
</organism>
<comment type="caution">
    <text evidence="1">The sequence shown here is derived from an EMBL/GenBank/DDBJ whole genome shotgun (WGS) entry which is preliminary data.</text>
</comment>
<sequence length="56" mass="6470">MKIDVRIAAAPAIHSTLSENTRFNTAIYVSPTKKKYLIYYKDKSTVKKDNYTKNTK</sequence>
<dbReference type="Proteomes" id="UP000321618">
    <property type="component" value="Unassembled WGS sequence"/>
</dbReference>
<reference evidence="1 2" key="1">
    <citation type="submission" date="2019-07" db="EMBL/GenBank/DDBJ databases">
        <title>Whole genome shotgun sequence of Lactobacillus crustorum NBRC 107159.</title>
        <authorList>
            <person name="Hosoyama A."/>
            <person name="Uohara A."/>
            <person name="Ohji S."/>
            <person name="Ichikawa N."/>
        </authorList>
    </citation>
    <scope>NUCLEOTIDE SEQUENCE [LARGE SCALE GENOMIC DNA]</scope>
    <source>
        <strain evidence="1 2">NBRC 107159</strain>
    </source>
</reference>
<dbReference type="AlphaFoldDB" id="A0AB34A8Y8"/>
<evidence type="ECO:0000313" key="2">
    <source>
        <dbReference type="Proteomes" id="UP000321618"/>
    </source>
</evidence>
<gene>
    <name evidence="1" type="ORF">LCR01_04180</name>
</gene>
<accession>A0AB34A8Y8</accession>
<protein>
    <submittedName>
        <fullName evidence="1">Uncharacterized protein</fullName>
    </submittedName>
</protein>